<dbReference type="InterPro" id="IPR020616">
    <property type="entry name" value="Thiolase_N"/>
</dbReference>
<sequence>MTLPVPVYIVAAARTPIGAFQGALSPLPAPRLGEVAIRAALERASLSPDAVGEVFLGNVLSAGIGQAPARQAAIYAGIPSKVPATTVSKVCGSGLQAVIFGAKTVALGDADVVVAGGMESMSNVPYYLPQARSGYRMGDGKLVDGMIHDGLWDPYGNFHMGTAGEACAKEHGFSREAQDEYARESFRRALAAQREGLFAAEIAPVAVPQKKGDAVVVKDDEGPPAGKPEKFASLRPAFQKDGTITAANASSINDGASALVLASERAVKEHKLTPLARIVGYGGAAQAPEWFTTAPAAAIANTTKKLGLTTDQIDLYEVNEAFAVVALAVNKLAGIDAQRVNVRGGAVALGHPIGASGARILTTLLYAMKDRGAKRGLATLCIGGGEALAVVVER</sequence>
<dbReference type="GO" id="GO:0003985">
    <property type="term" value="F:acetyl-CoA C-acetyltransferase activity"/>
    <property type="evidence" value="ECO:0007669"/>
    <property type="project" value="UniProtKB-EC"/>
</dbReference>
<dbReference type="AlphaFoldDB" id="A0A150PKK0"/>
<dbReference type="PANTHER" id="PTHR18919:SF156">
    <property type="entry name" value="ACETYL-COA ACETYLTRANSFERASE, MITOCHONDRIAL"/>
    <property type="match status" value="1"/>
</dbReference>
<evidence type="ECO:0000256" key="2">
    <source>
        <dbReference type="ARBA" id="ARBA00011881"/>
    </source>
</evidence>
<feature type="non-terminal residue" evidence="13">
    <location>
        <position position="394"/>
    </location>
</feature>
<feature type="active site" description="Proton acceptor" evidence="9">
    <location>
        <position position="351"/>
    </location>
</feature>
<dbReference type="Pfam" id="PF00108">
    <property type="entry name" value="Thiolase_N"/>
    <property type="match status" value="1"/>
</dbReference>
<evidence type="ECO:0000256" key="8">
    <source>
        <dbReference type="ARBA" id="ARBA00023315"/>
    </source>
</evidence>
<dbReference type="Proteomes" id="UP000075604">
    <property type="component" value="Unassembled WGS sequence"/>
</dbReference>
<dbReference type="InterPro" id="IPR016039">
    <property type="entry name" value="Thiolase-like"/>
</dbReference>
<evidence type="ECO:0000313" key="13">
    <source>
        <dbReference type="EMBL" id="KYF56259.1"/>
    </source>
</evidence>
<dbReference type="GO" id="GO:0006635">
    <property type="term" value="P:fatty acid beta-oxidation"/>
    <property type="evidence" value="ECO:0007669"/>
    <property type="project" value="TreeGrafter"/>
</dbReference>
<comment type="similarity">
    <text evidence="1 10">Belongs to the thiolase-like superfamily. Thiolase family.</text>
</comment>
<reference evidence="13 14" key="1">
    <citation type="submission" date="2014-02" db="EMBL/GenBank/DDBJ databases">
        <title>The small core and large imbalanced accessory genome model reveals a collaborative survival strategy of Sorangium cellulosum strains in nature.</title>
        <authorList>
            <person name="Han K."/>
            <person name="Peng R."/>
            <person name="Blom J."/>
            <person name="Li Y.-Z."/>
        </authorList>
    </citation>
    <scope>NUCLEOTIDE SEQUENCE [LARGE SCALE GENOMIC DNA]</scope>
    <source>
        <strain evidence="13 14">So0157-18</strain>
    </source>
</reference>
<evidence type="ECO:0000259" key="11">
    <source>
        <dbReference type="Pfam" id="PF00108"/>
    </source>
</evidence>
<dbReference type="PANTHER" id="PTHR18919">
    <property type="entry name" value="ACETYL-COA C-ACYLTRANSFERASE"/>
    <property type="match status" value="1"/>
</dbReference>
<protein>
    <recommendedName>
        <fullName evidence="3">acetyl-CoA C-acetyltransferase</fullName>
        <ecNumber evidence="3">2.3.1.9</ecNumber>
    </recommendedName>
</protein>
<evidence type="ECO:0000313" key="14">
    <source>
        <dbReference type="Proteomes" id="UP000075604"/>
    </source>
</evidence>
<accession>A0A150PKK0</accession>
<keyword evidence="8 10" id="KW-0012">Acyltransferase</keyword>
<feature type="domain" description="Thiolase C-terminal" evidence="12">
    <location>
        <begin position="272"/>
        <end position="394"/>
    </location>
</feature>
<evidence type="ECO:0000256" key="10">
    <source>
        <dbReference type="RuleBase" id="RU003557"/>
    </source>
</evidence>
<evidence type="ECO:0000256" key="1">
    <source>
        <dbReference type="ARBA" id="ARBA00010982"/>
    </source>
</evidence>
<evidence type="ECO:0000256" key="4">
    <source>
        <dbReference type="ARBA" id="ARBA00022679"/>
    </source>
</evidence>
<evidence type="ECO:0000256" key="9">
    <source>
        <dbReference type="PIRSR" id="PIRSR000429-1"/>
    </source>
</evidence>
<feature type="active site" description="Proton acceptor" evidence="9">
    <location>
        <position position="381"/>
    </location>
</feature>
<feature type="active site" description="Acyl-thioester intermediate" evidence="9">
    <location>
        <position position="91"/>
    </location>
</feature>
<comment type="caution">
    <text evidence="13">The sequence shown here is derived from an EMBL/GenBank/DDBJ whole genome shotgun (WGS) entry which is preliminary data.</text>
</comment>
<name>A0A150PKK0_SORCE</name>
<gene>
    <name evidence="13" type="ORF">BE04_46030</name>
</gene>
<comment type="subunit">
    <text evidence="2">Homotetramer.</text>
</comment>
<evidence type="ECO:0000256" key="6">
    <source>
        <dbReference type="ARBA" id="ARBA00022946"/>
    </source>
</evidence>
<dbReference type="InterPro" id="IPR002155">
    <property type="entry name" value="Thiolase"/>
</dbReference>
<dbReference type="InterPro" id="IPR020617">
    <property type="entry name" value="Thiolase_C"/>
</dbReference>
<dbReference type="FunFam" id="3.40.47.10:FF:000007">
    <property type="entry name" value="acetyl-CoA acetyltransferase, mitochondrial"/>
    <property type="match status" value="1"/>
</dbReference>
<dbReference type="GO" id="GO:0046872">
    <property type="term" value="F:metal ion binding"/>
    <property type="evidence" value="ECO:0007669"/>
    <property type="project" value="UniProtKB-KW"/>
</dbReference>
<evidence type="ECO:0000256" key="5">
    <source>
        <dbReference type="ARBA" id="ARBA00022723"/>
    </source>
</evidence>
<feature type="domain" description="Thiolase N-terminal" evidence="11">
    <location>
        <begin position="7"/>
        <end position="264"/>
    </location>
</feature>
<dbReference type="PROSITE" id="PS00737">
    <property type="entry name" value="THIOLASE_2"/>
    <property type="match status" value="1"/>
</dbReference>
<dbReference type="NCBIfam" id="TIGR01930">
    <property type="entry name" value="AcCoA-C-Actrans"/>
    <property type="match status" value="1"/>
</dbReference>
<dbReference type="PROSITE" id="PS00099">
    <property type="entry name" value="THIOLASE_3"/>
    <property type="match status" value="1"/>
</dbReference>
<dbReference type="PROSITE" id="PS00098">
    <property type="entry name" value="THIOLASE_1"/>
    <property type="match status" value="1"/>
</dbReference>
<keyword evidence="4 10" id="KW-0808">Transferase</keyword>
<evidence type="ECO:0000256" key="3">
    <source>
        <dbReference type="ARBA" id="ARBA00012705"/>
    </source>
</evidence>
<keyword evidence="5" id="KW-0479">Metal-binding</keyword>
<organism evidence="13 14">
    <name type="scientific">Sorangium cellulosum</name>
    <name type="common">Polyangium cellulosum</name>
    <dbReference type="NCBI Taxonomy" id="56"/>
    <lineage>
        <taxon>Bacteria</taxon>
        <taxon>Pseudomonadati</taxon>
        <taxon>Myxococcota</taxon>
        <taxon>Polyangia</taxon>
        <taxon>Polyangiales</taxon>
        <taxon>Polyangiaceae</taxon>
        <taxon>Sorangium</taxon>
    </lineage>
</organism>
<dbReference type="SUPFAM" id="SSF53901">
    <property type="entry name" value="Thiolase-like"/>
    <property type="match status" value="2"/>
</dbReference>
<proteinExistence type="inferred from homology"/>
<evidence type="ECO:0000259" key="12">
    <source>
        <dbReference type="Pfam" id="PF02803"/>
    </source>
</evidence>
<keyword evidence="7" id="KW-0630">Potassium</keyword>
<dbReference type="InterPro" id="IPR020615">
    <property type="entry name" value="Thiolase_acyl_enz_int_AS"/>
</dbReference>
<dbReference type="InterPro" id="IPR020610">
    <property type="entry name" value="Thiolase_AS"/>
</dbReference>
<dbReference type="EMBL" id="JELX01002191">
    <property type="protein sequence ID" value="KYF56259.1"/>
    <property type="molecule type" value="Genomic_DNA"/>
</dbReference>
<dbReference type="EC" id="2.3.1.9" evidence="3"/>
<dbReference type="CDD" id="cd00751">
    <property type="entry name" value="thiolase"/>
    <property type="match status" value="1"/>
</dbReference>
<keyword evidence="6" id="KW-0809">Transit peptide</keyword>
<evidence type="ECO:0000256" key="7">
    <source>
        <dbReference type="ARBA" id="ARBA00022958"/>
    </source>
</evidence>
<dbReference type="PIRSF" id="PIRSF000429">
    <property type="entry name" value="Ac-CoA_Ac_transf"/>
    <property type="match status" value="1"/>
</dbReference>
<dbReference type="InterPro" id="IPR020613">
    <property type="entry name" value="Thiolase_CS"/>
</dbReference>
<dbReference type="Pfam" id="PF02803">
    <property type="entry name" value="Thiolase_C"/>
    <property type="match status" value="1"/>
</dbReference>
<dbReference type="Gene3D" id="3.40.47.10">
    <property type="match status" value="2"/>
</dbReference>